<sequence>MSARQHGPAPQDGPPSDPRPSPTPCLEAHGAGFTIDGARLLEDVSFTASPGELVAMVGPNGAGKSTMLALLAGDLVPTTGEVTLAGIAPHRWTAKALARERSVMTQQHGQAFSFTVRELVEMGRAPHDASDEDDEIVAAALVDAEIADLAERDVTTLSGGELARTVFARTLTQSAAIVLLDEPTAPLDLRHQELLMQRARELADEGRCVLVVLHDLSLAARFCDRVAMFSAGRLAALGAPESVLTPERIEDVYRQKVAVLAHPVTGRPLVVPV</sequence>
<dbReference type="InterPro" id="IPR027417">
    <property type="entry name" value="P-loop_NTPase"/>
</dbReference>
<keyword evidence="8" id="KW-1185">Reference proteome</keyword>
<dbReference type="CDD" id="cd03214">
    <property type="entry name" value="ABC_Iron-Siderophores_B12_Hemin"/>
    <property type="match status" value="1"/>
</dbReference>
<name>A0ABW0FHN7_9MICO</name>
<feature type="region of interest" description="Disordered" evidence="5">
    <location>
        <begin position="1"/>
        <end position="24"/>
    </location>
</feature>
<evidence type="ECO:0000313" key="8">
    <source>
        <dbReference type="Proteomes" id="UP001595937"/>
    </source>
</evidence>
<evidence type="ECO:0000313" key="7">
    <source>
        <dbReference type="EMBL" id="MFC5297365.1"/>
    </source>
</evidence>
<proteinExistence type="predicted"/>
<dbReference type="GeneID" id="303297470"/>
<dbReference type="Pfam" id="PF00005">
    <property type="entry name" value="ABC_tran"/>
    <property type="match status" value="1"/>
</dbReference>
<keyword evidence="1" id="KW-0813">Transport</keyword>
<evidence type="ECO:0000256" key="2">
    <source>
        <dbReference type="ARBA" id="ARBA00022741"/>
    </source>
</evidence>
<dbReference type="InterPro" id="IPR003439">
    <property type="entry name" value="ABC_transporter-like_ATP-bd"/>
</dbReference>
<dbReference type="RefSeq" id="WP_114359048.1">
    <property type="nucleotide sequence ID" value="NZ_BAAAIR010000038.1"/>
</dbReference>
<dbReference type="PANTHER" id="PTHR42794:SF1">
    <property type="entry name" value="HEMIN IMPORT ATP-BINDING PROTEIN HMUV"/>
    <property type="match status" value="1"/>
</dbReference>
<keyword evidence="3 7" id="KW-0067">ATP-binding</keyword>
<evidence type="ECO:0000256" key="4">
    <source>
        <dbReference type="ARBA" id="ARBA00022967"/>
    </source>
</evidence>
<dbReference type="Proteomes" id="UP001595937">
    <property type="component" value="Unassembled WGS sequence"/>
</dbReference>
<evidence type="ECO:0000256" key="3">
    <source>
        <dbReference type="ARBA" id="ARBA00022840"/>
    </source>
</evidence>
<evidence type="ECO:0000256" key="5">
    <source>
        <dbReference type="SAM" id="MobiDB-lite"/>
    </source>
</evidence>
<protein>
    <submittedName>
        <fullName evidence="7">Heme ABC transporter ATP-binding protein</fullName>
    </submittedName>
</protein>
<gene>
    <name evidence="7" type="ORF">ACFPK8_07560</name>
</gene>
<reference evidence="8" key="1">
    <citation type="journal article" date="2019" name="Int. J. Syst. Evol. Microbiol.">
        <title>The Global Catalogue of Microorganisms (GCM) 10K type strain sequencing project: providing services to taxonomists for standard genome sequencing and annotation.</title>
        <authorList>
            <consortium name="The Broad Institute Genomics Platform"/>
            <consortium name="The Broad Institute Genome Sequencing Center for Infectious Disease"/>
            <person name="Wu L."/>
            <person name="Ma J."/>
        </authorList>
    </citation>
    <scope>NUCLEOTIDE SEQUENCE [LARGE SCALE GENOMIC DNA]</scope>
    <source>
        <strain evidence="8">CGMCC 1.16455</strain>
    </source>
</reference>
<accession>A0ABW0FHN7</accession>
<evidence type="ECO:0000259" key="6">
    <source>
        <dbReference type="PROSITE" id="PS50893"/>
    </source>
</evidence>
<keyword evidence="2" id="KW-0547">Nucleotide-binding</keyword>
<dbReference type="SUPFAM" id="SSF52540">
    <property type="entry name" value="P-loop containing nucleoside triphosphate hydrolases"/>
    <property type="match status" value="1"/>
</dbReference>
<dbReference type="NCBIfam" id="NF010068">
    <property type="entry name" value="PRK13548.1"/>
    <property type="match status" value="1"/>
</dbReference>
<dbReference type="PANTHER" id="PTHR42794">
    <property type="entry name" value="HEMIN IMPORT ATP-BINDING PROTEIN HMUV"/>
    <property type="match status" value="1"/>
</dbReference>
<organism evidence="7 8">
    <name type="scientific">Brachybacterium tyrofermentans</name>
    <dbReference type="NCBI Taxonomy" id="47848"/>
    <lineage>
        <taxon>Bacteria</taxon>
        <taxon>Bacillati</taxon>
        <taxon>Actinomycetota</taxon>
        <taxon>Actinomycetes</taxon>
        <taxon>Micrococcales</taxon>
        <taxon>Dermabacteraceae</taxon>
        <taxon>Brachybacterium</taxon>
    </lineage>
</organism>
<feature type="domain" description="ABC transporter" evidence="6">
    <location>
        <begin position="26"/>
        <end position="256"/>
    </location>
</feature>
<dbReference type="PROSITE" id="PS50893">
    <property type="entry name" value="ABC_TRANSPORTER_2"/>
    <property type="match status" value="1"/>
</dbReference>
<evidence type="ECO:0000256" key="1">
    <source>
        <dbReference type="ARBA" id="ARBA00022448"/>
    </source>
</evidence>
<feature type="compositionally biased region" description="Pro residues" evidence="5">
    <location>
        <begin position="11"/>
        <end position="23"/>
    </location>
</feature>
<comment type="caution">
    <text evidence="7">The sequence shown here is derived from an EMBL/GenBank/DDBJ whole genome shotgun (WGS) entry which is preliminary data.</text>
</comment>
<dbReference type="Gene3D" id="3.40.50.300">
    <property type="entry name" value="P-loop containing nucleotide triphosphate hydrolases"/>
    <property type="match status" value="1"/>
</dbReference>
<dbReference type="InterPro" id="IPR003593">
    <property type="entry name" value="AAA+_ATPase"/>
</dbReference>
<keyword evidence="4" id="KW-1278">Translocase</keyword>
<dbReference type="SMART" id="SM00382">
    <property type="entry name" value="AAA"/>
    <property type="match status" value="1"/>
</dbReference>
<dbReference type="GO" id="GO:0005524">
    <property type="term" value="F:ATP binding"/>
    <property type="evidence" value="ECO:0007669"/>
    <property type="project" value="UniProtKB-KW"/>
</dbReference>
<dbReference type="EMBL" id="JBHSLN010000020">
    <property type="protein sequence ID" value="MFC5297365.1"/>
    <property type="molecule type" value="Genomic_DNA"/>
</dbReference>